<keyword evidence="1" id="KW-0472">Membrane</keyword>
<gene>
    <name evidence="2" type="ORF">pETSU_221</name>
</gene>
<keyword evidence="1" id="KW-0812">Transmembrane</keyword>
<dbReference type="EMBL" id="MK689364">
    <property type="protein sequence ID" value="QBZ70802.1"/>
    <property type="molecule type" value="Genomic_DNA"/>
</dbReference>
<name>A0A4D6DWZ2_9CAUD</name>
<sequence>MVKTFLKNIGVVVAQWAIVTVVVIFAVTLYNKANAADKAVGWVGISKDADTEEVIGITATGDRGGVITLMCQPDKTIKATYKSPEGKNYDMWTMRNYGHDFTSKKDYLLAGSGAHTTLDVYTFLLRAEYAFEVNTFAIGSKAKFDKAVLNAKEAPKLKDGDEAPETFVTTEIISGYVQQMAKACPAQGTEMGSL</sequence>
<keyword evidence="1" id="KW-1133">Transmembrane helix</keyword>
<keyword evidence="3" id="KW-1185">Reference proteome</keyword>
<feature type="transmembrane region" description="Helical" evidence="1">
    <location>
        <begin position="12"/>
        <end position="30"/>
    </location>
</feature>
<evidence type="ECO:0000313" key="2">
    <source>
        <dbReference type="EMBL" id="QBZ70802.1"/>
    </source>
</evidence>
<evidence type="ECO:0000256" key="1">
    <source>
        <dbReference type="SAM" id="Phobius"/>
    </source>
</evidence>
<organism evidence="2 3">
    <name type="scientific">Edwardsiella phage pEt-SU</name>
    <dbReference type="NCBI Taxonomy" id="2562142"/>
    <lineage>
        <taxon>Viruses</taxon>
        <taxon>Duplodnaviria</taxon>
        <taxon>Heunggongvirae</taxon>
        <taxon>Uroviricota</taxon>
        <taxon>Caudoviricetes</taxon>
        <taxon>Chimalliviridae</taxon>
        <taxon>Petsuvirus</taxon>
        <taxon>Petsuvirus pEtSU</taxon>
    </lineage>
</organism>
<evidence type="ECO:0000313" key="3">
    <source>
        <dbReference type="Proteomes" id="UP000297195"/>
    </source>
</evidence>
<dbReference type="Proteomes" id="UP000297195">
    <property type="component" value="Segment"/>
</dbReference>
<accession>A0A4D6DWZ2</accession>
<reference evidence="2 3" key="1">
    <citation type="submission" date="2019-03" db="EMBL/GenBank/DDBJ databases">
        <authorList>
            <person name="Kim S.G."/>
            <person name="Park S.C."/>
        </authorList>
    </citation>
    <scope>NUCLEOTIDE SEQUENCE [LARGE SCALE GENOMIC DNA]</scope>
</reference>
<proteinExistence type="predicted"/>
<protein>
    <submittedName>
        <fullName evidence="2">Uncharacterized protein</fullName>
    </submittedName>
</protein>